<keyword evidence="1" id="KW-0732">Signal</keyword>
<evidence type="ECO:0000256" key="1">
    <source>
        <dbReference type="SAM" id="SignalP"/>
    </source>
</evidence>
<evidence type="ECO:0008006" key="4">
    <source>
        <dbReference type="Google" id="ProtNLM"/>
    </source>
</evidence>
<dbReference type="EMBL" id="AP018694">
    <property type="protein sequence ID" value="BBE17316.1"/>
    <property type="molecule type" value="Genomic_DNA"/>
</dbReference>
<dbReference type="Proteomes" id="UP001193389">
    <property type="component" value="Chromosome"/>
</dbReference>
<evidence type="ECO:0000313" key="3">
    <source>
        <dbReference type="Proteomes" id="UP001193389"/>
    </source>
</evidence>
<sequence>MKRLFVIWICISFTAIASAQWPKNLQIIQGELSGKDTIAHVDLPEVGIYPPRVFKNKTEEQQYWRLVMRVKKVLPYAKEAGVLVRKYEVEVPANARGRDRRIYVKRAEEELMRKYGPIMKKMSINDGRILIKLIDRETHKASYDLIHELKGGVPAAFWQGVARIFGNNLKAKYDPYGDREDRQIEQIIQFIEMGVI</sequence>
<dbReference type="AlphaFoldDB" id="A0A5K7S6Z5"/>
<organism evidence="2 3">
    <name type="scientific">Aquipluma nitroreducens</name>
    <dbReference type="NCBI Taxonomy" id="2010828"/>
    <lineage>
        <taxon>Bacteria</taxon>
        <taxon>Pseudomonadati</taxon>
        <taxon>Bacteroidota</taxon>
        <taxon>Bacteroidia</taxon>
        <taxon>Marinilabiliales</taxon>
        <taxon>Prolixibacteraceae</taxon>
        <taxon>Aquipluma</taxon>
    </lineage>
</organism>
<dbReference type="InterPro" id="IPR025636">
    <property type="entry name" value="DUF4294"/>
</dbReference>
<dbReference type="RefSeq" id="WP_318350327.1">
    <property type="nucleotide sequence ID" value="NZ_AP018694.1"/>
</dbReference>
<name>A0A5K7S6Z5_9BACT</name>
<gene>
    <name evidence="2" type="ORF">AQPE_1465</name>
</gene>
<accession>A0A5K7S6Z5</accession>
<feature type="chain" id="PRO_5024379833" description="DUF4294 domain-containing protein" evidence="1">
    <location>
        <begin position="20"/>
        <end position="196"/>
    </location>
</feature>
<protein>
    <recommendedName>
        <fullName evidence="4">DUF4294 domain-containing protein</fullName>
    </recommendedName>
</protein>
<proteinExistence type="predicted"/>
<feature type="signal peptide" evidence="1">
    <location>
        <begin position="1"/>
        <end position="19"/>
    </location>
</feature>
<evidence type="ECO:0000313" key="2">
    <source>
        <dbReference type="EMBL" id="BBE17316.1"/>
    </source>
</evidence>
<reference evidence="2" key="1">
    <citation type="journal article" date="2020" name="Int. J. Syst. Evol. Microbiol.">
        <title>Aquipluma nitroreducens gen. nov. sp. nov., a novel facultatively anaerobic bacterium isolated from a freshwater lake.</title>
        <authorList>
            <person name="Watanabe M."/>
            <person name="Kojima H."/>
            <person name="Fukui M."/>
        </authorList>
    </citation>
    <scope>NUCLEOTIDE SEQUENCE</scope>
    <source>
        <strain evidence="2">MeG22</strain>
    </source>
</reference>
<keyword evidence="3" id="KW-1185">Reference proteome</keyword>
<dbReference type="KEGG" id="anf:AQPE_1465"/>
<dbReference type="Pfam" id="PF14127">
    <property type="entry name" value="DUF4294"/>
    <property type="match status" value="1"/>
</dbReference>